<dbReference type="GO" id="GO:0009252">
    <property type="term" value="P:peptidoglycan biosynthetic process"/>
    <property type="evidence" value="ECO:0007669"/>
    <property type="project" value="UniProtKB-UniRule"/>
</dbReference>
<dbReference type="Proteomes" id="UP000823960">
    <property type="component" value="Unassembled WGS sequence"/>
</dbReference>
<comment type="similarity">
    <text evidence="7">Belongs to the aspartate/glutamate racemases family.</text>
</comment>
<evidence type="ECO:0000256" key="6">
    <source>
        <dbReference type="ARBA" id="ARBA00023316"/>
    </source>
</evidence>
<reference evidence="8" key="1">
    <citation type="submission" date="2020-10" db="EMBL/GenBank/DDBJ databases">
        <authorList>
            <person name="Gilroy R."/>
        </authorList>
    </citation>
    <scope>NUCLEOTIDE SEQUENCE</scope>
    <source>
        <strain evidence="8">1370</strain>
    </source>
</reference>
<comment type="catalytic activity">
    <reaction evidence="1 7">
        <text>L-glutamate = D-glutamate</text>
        <dbReference type="Rhea" id="RHEA:12813"/>
        <dbReference type="ChEBI" id="CHEBI:29985"/>
        <dbReference type="ChEBI" id="CHEBI:29986"/>
        <dbReference type="EC" id="5.1.1.3"/>
    </reaction>
</comment>
<dbReference type="Gene3D" id="3.40.50.1860">
    <property type="match status" value="2"/>
</dbReference>
<dbReference type="InterPro" id="IPR001920">
    <property type="entry name" value="Asp/Glu_race"/>
</dbReference>
<feature type="binding site" evidence="7">
    <location>
        <begin position="187"/>
        <end position="188"/>
    </location>
    <ligand>
        <name>substrate</name>
    </ligand>
</feature>
<reference evidence="8" key="2">
    <citation type="journal article" date="2021" name="PeerJ">
        <title>Extensive microbial diversity within the chicken gut microbiome revealed by metagenomics and culture.</title>
        <authorList>
            <person name="Gilroy R."/>
            <person name="Ravi A."/>
            <person name="Getino M."/>
            <person name="Pursley I."/>
            <person name="Horton D.L."/>
            <person name="Alikhan N.F."/>
            <person name="Baker D."/>
            <person name="Gharbi K."/>
            <person name="Hall N."/>
            <person name="Watson M."/>
            <person name="Adriaenssens E.M."/>
            <person name="Foster-Nyarko E."/>
            <person name="Jarju S."/>
            <person name="Secka A."/>
            <person name="Antonio M."/>
            <person name="Oren A."/>
            <person name="Chaudhuri R.R."/>
            <person name="La Ragione R."/>
            <person name="Hildebrand F."/>
            <person name="Pallen M.J."/>
        </authorList>
    </citation>
    <scope>NUCLEOTIDE SEQUENCE</scope>
    <source>
        <strain evidence="8">1370</strain>
    </source>
</reference>
<comment type="function">
    <text evidence="7">Provides the (R)-glutamate required for cell wall biosynthesis.</text>
</comment>
<dbReference type="InterPro" id="IPR015942">
    <property type="entry name" value="Asp/Glu/hydantoin_racemase"/>
</dbReference>
<protein>
    <recommendedName>
        <fullName evidence="2 7">Glutamate racemase</fullName>
        <ecNumber evidence="2 7">5.1.1.3</ecNumber>
    </recommendedName>
</protein>
<dbReference type="HAMAP" id="MF_00258">
    <property type="entry name" value="Glu_racemase"/>
    <property type="match status" value="1"/>
</dbReference>
<organism evidence="8 9">
    <name type="scientific">Candidatus Faeciplasma avium</name>
    <dbReference type="NCBI Taxonomy" id="2840798"/>
    <lineage>
        <taxon>Bacteria</taxon>
        <taxon>Bacillati</taxon>
        <taxon>Bacillota</taxon>
        <taxon>Clostridia</taxon>
        <taxon>Eubacteriales</taxon>
        <taxon>Oscillospiraceae</taxon>
        <taxon>Oscillospiraceae incertae sedis</taxon>
        <taxon>Candidatus Faeciplasma</taxon>
    </lineage>
</organism>
<comment type="caution">
    <text evidence="7">Lacks conserved residue(s) required for the propagation of feature annotation.</text>
</comment>
<dbReference type="NCBIfam" id="TIGR00067">
    <property type="entry name" value="glut_race"/>
    <property type="match status" value="1"/>
</dbReference>
<feature type="binding site" evidence="7">
    <location>
        <begin position="44"/>
        <end position="45"/>
    </location>
    <ligand>
        <name>substrate</name>
    </ligand>
</feature>
<comment type="pathway">
    <text evidence="7">Cell wall biogenesis; peptidoglycan biosynthesis.</text>
</comment>
<feature type="binding site" evidence="7">
    <location>
        <begin position="12"/>
        <end position="13"/>
    </location>
    <ligand>
        <name>substrate</name>
    </ligand>
</feature>
<dbReference type="PANTHER" id="PTHR21198">
    <property type="entry name" value="GLUTAMATE RACEMASE"/>
    <property type="match status" value="1"/>
</dbReference>
<sequence length="269" mass="29182">MTDRLRPIGVFDSGVGGLTTVRELTRLLPGEDIIYLGDTARVPYGTKSRETIKRYAKQDFEFLKRFDVKLIVAACGTVSSTVEPGELGQGLYTGVIEPAVEAAVRATVSKRIGIIGTSATIRSGSYSSLIKRELPGAVVVEKACPMFVPLVENGYTSRDCLPCVEIAREYLLPLKEAGVDTLILGCTHYPIISDVISMIMGSEVKLISSGGEAGRRAVRLLSENSLLSDKREGGRVTLYCTDSPELFRENARHFLEGLMDADIIGCSIE</sequence>
<dbReference type="SUPFAM" id="SSF53681">
    <property type="entry name" value="Aspartate/glutamate racemase"/>
    <property type="match status" value="2"/>
</dbReference>
<feature type="active site" description="Proton donor/acceptor" evidence="7">
    <location>
        <position position="75"/>
    </location>
</feature>
<dbReference type="PANTHER" id="PTHR21198:SF2">
    <property type="entry name" value="GLUTAMATE RACEMASE"/>
    <property type="match status" value="1"/>
</dbReference>
<evidence type="ECO:0000313" key="8">
    <source>
        <dbReference type="EMBL" id="HIV10235.1"/>
    </source>
</evidence>
<feature type="active site" description="Proton donor/acceptor" evidence="7">
    <location>
        <position position="186"/>
    </location>
</feature>
<dbReference type="InterPro" id="IPR004391">
    <property type="entry name" value="Glu_race"/>
</dbReference>
<dbReference type="FunFam" id="3.40.50.1860:FF:000001">
    <property type="entry name" value="Glutamate racemase"/>
    <property type="match status" value="1"/>
</dbReference>
<dbReference type="Pfam" id="PF01177">
    <property type="entry name" value="Asp_Glu_race"/>
    <property type="match status" value="1"/>
</dbReference>
<evidence type="ECO:0000313" key="9">
    <source>
        <dbReference type="Proteomes" id="UP000823960"/>
    </source>
</evidence>
<keyword evidence="6 7" id="KW-0961">Cell wall biogenesis/degradation</keyword>
<keyword evidence="5 7" id="KW-0413">Isomerase</keyword>
<dbReference type="GO" id="GO:0008360">
    <property type="term" value="P:regulation of cell shape"/>
    <property type="evidence" value="ECO:0007669"/>
    <property type="project" value="UniProtKB-KW"/>
</dbReference>
<comment type="caution">
    <text evidence="8">The sequence shown here is derived from an EMBL/GenBank/DDBJ whole genome shotgun (WGS) entry which is preliminary data.</text>
</comment>
<dbReference type="AlphaFoldDB" id="A0A9D1NQG2"/>
<accession>A0A9D1NQG2</accession>
<dbReference type="EMBL" id="DVOL01000011">
    <property type="protein sequence ID" value="HIV10235.1"/>
    <property type="molecule type" value="Genomic_DNA"/>
</dbReference>
<dbReference type="EC" id="5.1.1.3" evidence="2 7"/>
<evidence type="ECO:0000256" key="1">
    <source>
        <dbReference type="ARBA" id="ARBA00001602"/>
    </source>
</evidence>
<dbReference type="GO" id="GO:0071555">
    <property type="term" value="P:cell wall organization"/>
    <property type="evidence" value="ECO:0007669"/>
    <property type="project" value="UniProtKB-KW"/>
</dbReference>
<evidence type="ECO:0000256" key="3">
    <source>
        <dbReference type="ARBA" id="ARBA00022960"/>
    </source>
</evidence>
<name>A0A9D1NQG2_9FIRM</name>
<proteinExistence type="inferred from homology"/>
<gene>
    <name evidence="7" type="primary">murI</name>
    <name evidence="8" type="ORF">IAD28_00865</name>
</gene>
<keyword evidence="3 7" id="KW-0133">Cell shape</keyword>
<evidence type="ECO:0000256" key="4">
    <source>
        <dbReference type="ARBA" id="ARBA00022984"/>
    </source>
</evidence>
<evidence type="ECO:0000256" key="5">
    <source>
        <dbReference type="ARBA" id="ARBA00023235"/>
    </source>
</evidence>
<evidence type="ECO:0000256" key="2">
    <source>
        <dbReference type="ARBA" id="ARBA00013090"/>
    </source>
</evidence>
<evidence type="ECO:0000256" key="7">
    <source>
        <dbReference type="HAMAP-Rule" id="MF_00258"/>
    </source>
</evidence>
<dbReference type="PROSITE" id="PS00924">
    <property type="entry name" value="ASP_GLU_RACEMASE_2"/>
    <property type="match status" value="1"/>
</dbReference>
<dbReference type="InterPro" id="IPR033134">
    <property type="entry name" value="Asp/Glu_racemase_AS_2"/>
</dbReference>
<dbReference type="GO" id="GO:0008881">
    <property type="term" value="F:glutamate racemase activity"/>
    <property type="evidence" value="ECO:0007669"/>
    <property type="project" value="UniProtKB-UniRule"/>
</dbReference>
<keyword evidence="4 7" id="KW-0573">Peptidoglycan synthesis</keyword>